<evidence type="ECO:0000313" key="2">
    <source>
        <dbReference type="EMBL" id="MBE9398760.1"/>
    </source>
</evidence>
<feature type="chain" id="PRO_5035293669" description="DUF11 domain-containing protein" evidence="1">
    <location>
        <begin position="37"/>
        <end position="453"/>
    </location>
</feature>
<dbReference type="EMBL" id="JADEYS010000018">
    <property type="protein sequence ID" value="MBE9398760.1"/>
    <property type="molecule type" value="Genomic_DNA"/>
</dbReference>
<gene>
    <name evidence="2" type="ORF">IOQ59_15985</name>
</gene>
<evidence type="ECO:0008006" key="4">
    <source>
        <dbReference type="Google" id="ProtNLM"/>
    </source>
</evidence>
<comment type="caution">
    <text evidence="2">The sequence shown here is derived from an EMBL/GenBank/DDBJ whole genome shotgun (WGS) entry which is preliminary data.</text>
</comment>
<dbReference type="Proteomes" id="UP000640333">
    <property type="component" value="Unassembled WGS sequence"/>
</dbReference>
<keyword evidence="1" id="KW-0732">Signal</keyword>
<evidence type="ECO:0000313" key="3">
    <source>
        <dbReference type="Proteomes" id="UP000640333"/>
    </source>
</evidence>
<evidence type="ECO:0000256" key="1">
    <source>
        <dbReference type="SAM" id="SignalP"/>
    </source>
</evidence>
<accession>A0A8J7FWC9</accession>
<protein>
    <recommendedName>
        <fullName evidence="4">DUF11 domain-containing protein</fullName>
    </recommendedName>
</protein>
<dbReference type="AlphaFoldDB" id="A0A8J7FWC9"/>
<reference evidence="2" key="1">
    <citation type="submission" date="2020-10" db="EMBL/GenBank/DDBJ databases">
        <title>Bacterium isolated from coastal waters sediment.</title>
        <authorList>
            <person name="Chen R.-J."/>
            <person name="Lu D.-C."/>
            <person name="Zhu K.-L."/>
            <person name="Du Z.-J."/>
        </authorList>
    </citation>
    <scope>NUCLEOTIDE SEQUENCE</scope>
    <source>
        <strain evidence="2">N1Y112</strain>
    </source>
</reference>
<proteinExistence type="predicted"/>
<name>A0A8J7FWC9_9GAMM</name>
<organism evidence="2 3">
    <name type="scientific">Pontibacterium sinense</name>
    <dbReference type="NCBI Taxonomy" id="2781979"/>
    <lineage>
        <taxon>Bacteria</taxon>
        <taxon>Pseudomonadati</taxon>
        <taxon>Pseudomonadota</taxon>
        <taxon>Gammaproteobacteria</taxon>
        <taxon>Oceanospirillales</taxon>
        <taxon>Oceanospirillaceae</taxon>
        <taxon>Pontibacterium</taxon>
    </lineage>
</organism>
<feature type="signal peptide" evidence="1">
    <location>
        <begin position="1"/>
        <end position="36"/>
    </location>
</feature>
<keyword evidence="3" id="KW-1185">Reference proteome</keyword>
<sequence length="453" mass="47476">MSILKRCRHGALFTVARSIAIAGVCALTLSSNSALANHTGDGPEVSPIFMPGNPDCSALGYQYSVRFQDSYGLGMSGGNHPDGPINVDIILTANKTFTWVSHNSLVHAVIVKGGPNANGYLYANAPGDTTTGETHDDGLHSPNSKSGNRAGLSHIDFCYSPVLPDPDISVTKTCPSAPVLINGGVGGATYNYKVRVENTGDGQLSNLVVDESLSNCTVQSTAGIVLNEGAHVVLDVSCHSALPLPQNGRNMAKVKATTEYGHEPMVMDTGDTANANPPNCPENAPPPIDIVKDCGNPMVRLVEVPSAYGPILGVQACVDITVTNLGDVDDETLVNVELTDTEAFGGVMNLPDLVPGAYWSDTLCYFPDMPTGDTLDHSDGSHTAYSVFTVLDNILSDPEALFSNTATVTADGAFSGESVDDSDNADCSICYSDNQDLPSACPPPAKNPYPLFH</sequence>
<dbReference type="RefSeq" id="WP_193954458.1">
    <property type="nucleotide sequence ID" value="NZ_JADEYS010000018.1"/>
</dbReference>